<dbReference type="InterPro" id="IPR051504">
    <property type="entry name" value="Plant_metabolite_acyltrans"/>
</dbReference>
<evidence type="ECO:0000313" key="3">
    <source>
        <dbReference type="EMBL" id="CAI8585308.1"/>
    </source>
</evidence>
<comment type="caution">
    <text evidence="3">The sequence shown here is derived from an EMBL/GenBank/DDBJ whole genome shotgun (WGS) entry which is preliminary data.</text>
</comment>
<keyword evidence="2" id="KW-0012">Acyltransferase</keyword>
<dbReference type="Pfam" id="PF02458">
    <property type="entry name" value="Transferase"/>
    <property type="match status" value="2"/>
</dbReference>
<dbReference type="GO" id="GO:0016747">
    <property type="term" value="F:acyltransferase activity, transferring groups other than amino-acyl groups"/>
    <property type="evidence" value="ECO:0007669"/>
    <property type="project" value="UniProtKB-ARBA"/>
</dbReference>
<gene>
    <name evidence="3" type="ORF">VFH_U117480</name>
</gene>
<protein>
    <submittedName>
        <fullName evidence="3">Uncharacterized protein</fullName>
    </submittedName>
</protein>
<proteinExistence type="predicted"/>
<reference evidence="3 4" key="1">
    <citation type="submission" date="2023-01" db="EMBL/GenBank/DDBJ databases">
        <authorList>
            <person name="Kreplak J."/>
        </authorList>
    </citation>
    <scope>NUCLEOTIDE SEQUENCE [LARGE SCALE GENOMIC DNA]</scope>
</reference>
<dbReference type="PANTHER" id="PTHR31625">
    <property type="match status" value="1"/>
</dbReference>
<dbReference type="AlphaFoldDB" id="A0AAV0YJD7"/>
<dbReference type="Proteomes" id="UP001157006">
    <property type="component" value="Unassembled WGS sequence"/>
</dbReference>
<dbReference type="InterPro" id="IPR023213">
    <property type="entry name" value="CAT-like_dom_sf"/>
</dbReference>
<accession>A0AAV0YJD7</accession>
<keyword evidence="4" id="KW-1185">Reference proteome</keyword>
<evidence type="ECO:0000256" key="2">
    <source>
        <dbReference type="ARBA" id="ARBA00023315"/>
    </source>
</evidence>
<evidence type="ECO:0000313" key="4">
    <source>
        <dbReference type="Proteomes" id="UP001157006"/>
    </source>
</evidence>
<name>A0AAV0YJD7_VICFA</name>
<dbReference type="EMBL" id="CATIWC010003450">
    <property type="protein sequence ID" value="CAI8585308.1"/>
    <property type="molecule type" value="Genomic_DNA"/>
</dbReference>
<evidence type="ECO:0000256" key="1">
    <source>
        <dbReference type="ARBA" id="ARBA00022679"/>
    </source>
</evidence>
<organism evidence="3 4">
    <name type="scientific">Vicia faba</name>
    <name type="common">Broad bean</name>
    <name type="synonym">Faba vulgaris</name>
    <dbReference type="NCBI Taxonomy" id="3906"/>
    <lineage>
        <taxon>Eukaryota</taxon>
        <taxon>Viridiplantae</taxon>
        <taxon>Streptophyta</taxon>
        <taxon>Embryophyta</taxon>
        <taxon>Tracheophyta</taxon>
        <taxon>Spermatophyta</taxon>
        <taxon>Magnoliopsida</taxon>
        <taxon>eudicotyledons</taxon>
        <taxon>Gunneridae</taxon>
        <taxon>Pentapetalae</taxon>
        <taxon>rosids</taxon>
        <taxon>fabids</taxon>
        <taxon>Fabales</taxon>
        <taxon>Fabaceae</taxon>
        <taxon>Papilionoideae</taxon>
        <taxon>50 kb inversion clade</taxon>
        <taxon>NPAAA clade</taxon>
        <taxon>Hologalegina</taxon>
        <taxon>IRL clade</taxon>
        <taxon>Fabeae</taxon>
        <taxon>Vicia</taxon>
    </lineage>
</organism>
<sequence>MAETTFVFPATKRETTTSLPLTFLDLPFTGPKYVERQFFYNFPHPRNHFYQTTLPSLKHSLSLTLQHFFPLVGNLRCPPPPHKPFILCTQNDALTLTVIESLADFNNLSTNHPKSVKDFSHLVPKLTQKIDFDDNDTLIFSLMALQVSFFPNHGICIAITYCHVMDDYFCNYFMKSWSFIHKKGELIDMKSLPCFDRKVLKDPKGLENILLKGYFEQRETWKNRFLVPSDCRERLGYPIPEGYFGNCLTLCFVAVRRKDLKGEYGFVNAVKAIQNAITEMKNDPLKDAKEWDAMFKKVFMSGNHLLVSGSPKFNVYETDFEFGNPIKVEMMMHSSKDMSLAESGDKDGGLEVGLIFKIEELKHLYSFIEQELEALKF</sequence>
<dbReference type="Gene3D" id="3.30.559.10">
    <property type="entry name" value="Chloramphenicol acetyltransferase-like domain"/>
    <property type="match status" value="2"/>
</dbReference>
<keyword evidence="1" id="KW-0808">Transferase</keyword>